<organism evidence="2 3">
    <name type="scientific">Marchantia polymorpha subsp. ruderalis</name>
    <dbReference type="NCBI Taxonomy" id="1480154"/>
    <lineage>
        <taxon>Eukaryota</taxon>
        <taxon>Viridiplantae</taxon>
        <taxon>Streptophyta</taxon>
        <taxon>Embryophyta</taxon>
        <taxon>Marchantiophyta</taxon>
        <taxon>Marchantiopsida</taxon>
        <taxon>Marchantiidae</taxon>
        <taxon>Marchantiales</taxon>
        <taxon>Marchantiaceae</taxon>
        <taxon>Marchantia</taxon>
    </lineage>
</organism>
<dbReference type="EMBL" id="LVLJ01002033">
    <property type="protein sequence ID" value="OAE26913.1"/>
    <property type="molecule type" value="Genomic_DNA"/>
</dbReference>
<name>A0A176W2R3_MARPO</name>
<evidence type="ECO:0000256" key="1">
    <source>
        <dbReference type="SAM" id="MobiDB-lite"/>
    </source>
</evidence>
<comment type="caution">
    <text evidence="2">The sequence shown here is derived from an EMBL/GenBank/DDBJ whole genome shotgun (WGS) entry which is preliminary data.</text>
</comment>
<gene>
    <name evidence="2" type="ORF">AXG93_4148s1000</name>
</gene>
<feature type="compositionally biased region" description="Basic residues" evidence="1">
    <location>
        <begin position="138"/>
        <end position="148"/>
    </location>
</feature>
<keyword evidence="3" id="KW-1185">Reference proteome</keyword>
<dbReference type="Proteomes" id="UP000077202">
    <property type="component" value="Unassembled WGS sequence"/>
</dbReference>
<protein>
    <submittedName>
        <fullName evidence="2">Uncharacterized protein</fullName>
    </submittedName>
</protein>
<accession>A0A176W2R3</accession>
<reference evidence="2" key="1">
    <citation type="submission" date="2016-03" db="EMBL/GenBank/DDBJ databases">
        <title>Mechanisms controlling the formation of the plant cell surface in tip-growing cells are functionally conserved among land plants.</title>
        <authorList>
            <person name="Honkanen S."/>
            <person name="Jones V.A."/>
            <person name="Morieri G."/>
            <person name="Champion C."/>
            <person name="Hetherington A.J."/>
            <person name="Kelly S."/>
            <person name="Saint-Marcoux D."/>
            <person name="Proust H."/>
            <person name="Prescott H."/>
            <person name="Dolan L."/>
        </authorList>
    </citation>
    <scope>NUCLEOTIDE SEQUENCE [LARGE SCALE GENOMIC DNA]</scope>
    <source>
        <tissue evidence="2">Whole gametophyte</tissue>
    </source>
</reference>
<feature type="compositionally biased region" description="Basic and acidic residues" evidence="1">
    <location>
        <begin position="99"/>
        <end position="108"/>
    </location>
</feature>
<feature type="compositionally biased region" description="Low complexity" evidence="1">
    <location>
        <begin position="116"/>
        <end position="125"/>
    </location>
</feature>
<sequence length="171" mass="19969">MFEKDSVKITRAEEFTFAPLFNHARSRMNGWKTADPMRRVIALSVMHILQPQRLMYVTACALWEKPLMNHLTPYIVNFYRGTGLLTKAEEKRFPKEREILKVESNKGTEEEDNSRSRMPSRTTTSGIVQVDVLPTRERPKRRIAKRRKVMTDDKEDPLLESRMTDSEITGI</sequence>
<dbReference type="AlphaFoldDB" id="A0A176W2R3"/>
<evidence type="ECO:0000313" key="2">
    <source>
        <dbReference type="EMBL" id="OAE26913.1"/>
    </source>
</evidence>
<feature type="compositionally biased region" description="Basic and acidic residues" evidence="1">
    <location>
        <begin position="149"/>
        <end position="165"/>
    </location>
</feature>
<feature type="region of interest" description="Disordered" evidence="1">
    <location>
        <begin position="99"/>
        <end position="171"/>
    </location>
</feature>
<proteinExistence type="predicted"/>
<evidence type="ECO:0000313" key="3">
    <source>
        <dbReference type="Proteomes" id="UP000077202"/>
    </source>
</evidence>